<evidence type="ECO:0000313" key="1">
    <source>
        <dbReference type="EMBL" id="ETO09722.1"/>
    </source>
</evidence>
<dbReference type="Proteomes" id="UP000023152">
    <property type="component" value="Unassembled WGS sequence"/>
</dbReference>
<gene>
    <name evidence="1" type="ORF">RFI_27657</name>
</gene>
<comment type="caution">
    <text evidence="1">The sequence shown here is derived from an EMBL/GenBank/DDBJ whole genome shotgun (WGS) entry which is preliminary data.</text>
</comment>
<dbReference type="EMBL" id="ASPP01023936">
    <property type="protein sequence ID" value="ETO09722.1"/>
    <property type="molecule type" value="Genomic_DNA"/>
</dbReference>
<protein>
    <submittedName>
        <fullName evidence="1">Uncharacterized protein</fullName>
    </submittedName>
</protein>
<accession>X6M8C4</accession>
<sequence length="254" mass="30200">MHVQAFDSRSLFFLHAENHLQYVKKKRTLESVGNKERASNSVYDSDEKLMESYKTLIVNEMKQHYETGWNIAQTSLAANERTRLWSRDYACNFANYAYLIGMNAHEIWWKGGKKIRKEDTFIKKKELLMFSNARPKQKIVSFLNALKAGFQSFQLFSYTHQAKKKLLIKNFDYFCFILIDCNFYVSFCINLLKIFNYSTPACWYMLFHKKLTQLIVKKIVSNVDTYHPFIDFFHCFYTYIKIFSIWISNGLEAV</sequence>
<dbReference type="AlphaFoldDB" id="X6M8C4"/>
<name>X6M8C4_RETFI</name>
<keyword evidence="2" id="KW-1185">Reference proteome</keyword>
<organism evidence="1 2">
    <name type="scientific">Reticulomyxa filosa</name>
    <dbReference type="NCBI Taxonomy" id="46433"/>
    <lineage>
        <taxon>Eukaryota</taxon>
        <taxon>Sar</taxon>
        <taxon>Rhizaria</taxon>
        <taxon>Retaria</taxon>
        <taxon>Foraminifera</taxon>
        <taxon>Monothalamids</taxon>
        <taxon>Reticulomyxidae</taxon>
        <taxon>Reticulomyxa</taxon>
    </lineage>
</organism>
<proteinExistence type="predicted"/>
<feature type="non-terminal residue" evidence="1">
    <location>
        <position position="254"/>
    </location>
</feature>
<evidence type="ECO:0000313" key="2">
    <source>
        <dbReference type="Proteomes" id="UP000023152"/>
    </source>
</evidence>
<reference evidence="1 2" key="1">
    <citation type="journal article" date="2013" name="Curr. Biol.">
        <title>The Genome of the Foraminiferan Reticulomyxa filosa.</title>
        <authorList>
            <person name="Glockner G."/>
            <person name="Hulsmann N."/>
            <person name="Schleicher M."/>
            <person name="Noegel A.A."/>
            <person name="Eichinger L."/>
            <person name="Gallinger C."/>
            <person name="Pawlowski J."/>
            <person name="Sierra R."/>
            <person name="Euteneuer U."/>
            <person name="Pillet L."/>
            <person name="Moustafa A."/>
            <person name="Platzer M."/>
            <person name="Groth M."/>
            <person name="Szafranski K."/>
            <person name="Schliwa M."/>
        </authorList>
    </citation>
    <scope>NUCLEOTIDE SEQUENCE [LARGE SCALE GENOMIC DNA]</scope>
</reference>